<keyword evidence="7" id="KW-1185">Reference proteome</keyword>
<gene>
    <name evidence="6" type="ORF">HID58_017565</name>
</gene>
<evidence type="ECO:0000313" key="7">
    <source>
        <dbReference type="Proteomes" id="UP000824890"/>
    </source>
</evidence>
<evidence type="ECO:0000256" key="3">
    <source>
        <dbReference type="ARBA" id="ARBA00022679"/>
    </source>
</evidence>
<dbReference type="InterPro" id="IPR058980">
    <property type="entry name" value="Glyco_transf_N"/>
</dbReference>
<reference evidence="6 7" key="1">
    <citation type="submission" date="2021-05" db="EMBL/GenBank/DDBJ databases">
        <title>Genome Assembly of Synthetic Allotetraploid Brassica napus Reveals Homoeologous Exchanges between Subgenomes.</title>
        <authorList>
            <person name="Davis J.T."/>
        </authorList>
    </citation>
    <scope>NUCLEOTIDE SEQUENCE [LARGE SCALE GENOMIC DNA]</scope>
    <source>
        <strain evidence="7">cv. Da-Ae</strain>
        <tissue evidence="6">Seedling</tissue>
    </source>
</reference>
<evidence type="ECO:0000313" key="6">
    <source>
        <dbReference type="EMBL" id="KAH0925309.1"/>
    </source>
</evidence>
<sequence>MGSETAQKSCPPLHFVLFPFMAQGHMIPMVDIARLLAQRGVTITIVTTPYNAGRFKNVLSRAIDSGLPIKVVHVKFPSQEAGMPEGKENIDMLDSMELMIPFFKAVNMLEEPVQKLMEEMSPRPSCLISDMCLFYTSKLAKKFNIPKILFHGMCCFCLLCMHVLRENLEILENLESDKEYFTVPYFPDRVEFTRPQVPVETYVPGDWKEFLDEIKEADKTSYGVVVNTFQELEPAYVKGYKEARSGKAWSIGPVSFICNLPLSQLKELGLGLEESQRPFIWVIRGWEKYNELAEWILESGFEERVKERGLLIKGWAPQVLILSHSSVGGFLTHCGWNSTLEGITSGLPLLTWPLFADQFCNEKLVLKAGVKAGVEQPMKWGEEEKIGVLVDKEGVKKAVEELMGESDDAKERRRRAKELGDMGSETAKKSYPLHFVLFPFMAQGHMIPMVDIARLLAQRGVTITIVTTPYNAGRFKNVLSRAIESAGLPIKVVHVKFPSQEAGMPEGKENIDLLDSIEMMIPFFKAVNMLEEPVQKLMEEMSPPPSCLISDMCLFYTSKLAKTFNIPKILFHGMCCFGLLCMHILRENLEILESLESDKEYFTVPYFPDKVEFTRPQVPVETYVPGEWKEFLDGIKEADKTSYGVVVNTFQELEPAYVKDYKEARSGSVCNLPLSQLKELGLGLEESQRPFIWVIRGWEKYKELAVWILESGFEERVKERGLLIKGWAPQVLILSHPSVGGFLTHCGWNSTLEGITFGLPLLTWPLFADQFCNEKLVVEVLKAGVKVGVEEPMKWGEEEKIGMLVDKKGVKKAVEELMGESDEAKERRTRAKELGELAHKAVEEGGSSHSNITLLQIPKVLEEVMKWGEEEKIGVCLTGLCMKEALLILTSHSSYKTYRIEITMASQNSQQLHPPLHFVLFPFMAQGHMIPMVDIARLLAQRGVTITIVTTPHNAERFKNVFDRAIESGLPINVVHVKLPYSEAGLPEGKENLDLLDSIEFRVPFFKAANMLEEPVLKLLEDMKPRPSCLVSSFCLPYTSKIAKAFNIPKIVFHGLSCFCLLCMHVLRNNLEILENLKSDKEYFYVPSFPDRVQFTKPQFPVSTNEKGGWTDILDAMIEADNTSYGVITNTFQELEPAYVKEYKDARDGKVWSIGPVSFICNLPLSQLKELGIGLEKSQRPFIWVIRESGFEERVKERGLLIKGWAPQVLILSHSSVGGFLTHCGWNSTLEGITSGVPLLTWPLFGDQFGNQKLIVEVLKVGVGAGIEVVMKWGEEEKIGVLVDNEGVKKAVEELMGDGDDAKERRRRAKELGELAHRAVDEGGSSHSDITFLLQDISQLLAQRGVTITLVTTPHNASRFKNVLNRAIQSGLPINVVQVKFPSQEPGSPQGHENVDLLDSSVPLATFFTDINMLENRPNCIIADMCLPFTNRIAKNFGIPKIIFHGMCCFNLLCLHIMRQNYEFWETIESNKEYFPIPNFPGRVEFTKAQLPLVTGDGDWKEILDGMIDGDNTSYGVIVNTFEELEPAYVRDYKKAGKVWSIGPVSLCNKVGLDKAERGNKAAIGQEECFKWLDSKEEGSVLYVCLGSICNLPLAQLKELGLGLEESQRPFIWVIRSWEKGLLIRGWSPQVLILSHPAVGGFLTHCGWNSTLEGITSGVPLLTWPLFGDQFCNEKLAVEVLKVGVQSGVEDPMSWGEEEKIGVLVDKEGVKKAVEALMGDSDEAKERKERVKKLGELAHKAVDEGGSSHFNITLLLEDIMQQAQIKT</sequence>
<keyword evidence="2" id="KW-0328">Glycosyltransferase</keyword>
<accession>A0ABQ8D7H1</accession>
<feature type="domain" description="Glycosyltransferase N-terminal" evidence="5">
    <location>
        <begin position="436"/>
        <end position="660"/>
    </location>
</feature>
<feature type="coiled-coil region" evidence="4">
    <location>
        <begin position="392"/>
        <end position="419"/>
    </location>
</feature>
<feature type="coiled-coil region" evidence="4">
    <location>
        <begin position="807"/>
        <end position="834"/>
    </location>
</feature>
<evidence type="ECO:0000259" key="5">
    <source>
        <dbReference type="Pfam" id="PF26168"/>
    </source>
</evidence>
<comment type="similarity">
    <text evidence="1">Belongs to the UDP-glycosyltransferase family.</text>
</comment>
<dbReference type="Gene3D" id="3.40.50.2000">
    <property type="entry name" value="Glycogen Phosphorylase B"/>
    <property type="match status" value="8"/>
</dbReference>
<keyword evidence="3" id="KW-0808">Transferase</keyword>
<dbReference type="SUPFAM" id="SSF53756">
    <property type="entry name" value="UDP-Glycosyltransferase/glycogen phosphorylase"/>
    <property type="match status" value="4"/>
</dbReference>
<dbReference type="PROSITE" id="PS00375">
    <property type="entry name" value="UDPGT"/>
    <property type="match status" value="4"/>
</dbReference>
<organism evidence="6 7">
    <name type="scientific">Brassica napus</name>
    <name type="common">Rape</name>
    <dbReference type="NCBI Taxonomy" id="3708"/>
    <lineage>
        <taxon>Eukaryota</taxon>
        <taxon>Viridiplantae</taxon>
        <taxon>Streptophyta</taxon>
        <taxon>Embryophyta</taxon>
        <taxon>Tracheophyta</taxon>
        <taxon>Spermatophyta</taxon>
        <taxon>Magnoliopsida</taxon>
        <taxon>eudicotyledons</taxon>
        <taxon>Gunneridae</taxon>
        <taxon>Pentapetalae</taxon>
        <taxon>rosids</taxon>
        <taxon>malvids</taxon>
        <taxon>Brassicales</taxon>
        <taxon>Brassicaceae</taxon>
        <taxon>Brassiceae</taxon>
        <taxon>Brassica</taxon>
    </lineage>
</organism>
<proteinExistence type="inferred from homology"/>
<dbReference type="InterPro" id="IPR035595">
    <property type="entry name" value="UDP_glycos_trans_CS"/>
</dbReference>
<protein>
    <recommendedName>
        <fullName evidence="5">Glycosyltransferase N-terminal domain-containing protein</fullName>
    </recommendedName>
</protein>
<dbReference type="Pfam" id="PF00201">
    <property type="entry name" value="UDPGT"/>
    <property type="match status" value="4"/>
</dbReference>
<dbReference type="Pfam" id="PF26168">
    <property type="entry name" value="Glyco_transf_N"/>
    <property type="match status" value="2"/>
</dbReference>
<dbReference type="InterPro" id="IPR002213">
    <property type="entry name" value="UDP_glucos_trans"/>
</dbReference>
<dbReference type="EMBL" id="JAGKQM010000005">
    <property type="protein sequence ID" value="KAH0925309.1"/>
    <property type="molecule type" value="Genomic_DNA"/>
</dbReference>
<dbReference type="PANTHER" id="PTHR48047:SF88">
    <property type="entry name" value="UDP-GLYCOSYLTRANSFERASE 73C1"/>
    <property type="match status" value="1"/>
</dbReference>
<dbReference type="PANTHER" id="PTHR48047">
    <property type="entry name" value="GLYCOSYLTRANSFERASE"/>
    <property type="match status" value="1"/>
</dbReference>
<dbReference type="Proteomes" id="UP000824890">
    <property type="component" value="Unassembled WGS sequence"/>
</dbReference>
<keyword evidence="4" id="KW-0175">Coiled coil</keyword>
<comment type="caution">
    <text evidence="6">The sequence shown here is derived from an EMBL/GenBank/DDBJ whole genome shotgun (WGS) entry which is preliminary data.</text>
</comment>
<feature type="domain" description="Glycosyltransferase N-terminal" evidence="5">
    <location>
        <begin position="16"/>
        <end position="254"/>
    </location>
</feature>
<name>A0ABQ8D7H1_BRANA</name>
<evidence type="ECO:0000256" key="4">
    <source>
        <dbReference type="SAM" id="Coils"/>
    </source>
</evidence>
<evidence type="ECO:0000256" key="1">
    <source>
        <dbReference type="ARBA" id="ARBA00009995"/>
    </source>
</evidence>
<evidence type="ECO:0000256" key="2">
    <source>
        <dbReference type="ARBA" id="ARBA00022676"/>
    </source>
</evidence>
<dbReference type="CDD" id="cd03784">
    <property type="entry name" value="GT1_Gtf-like"/>
    <property type="match status" value="4"/>
</dbReference>